<dbReference type="AlphaFoldDB" id="A0A931I279"/>
<organism evidence="2 3">
    <name type="scientific">Methylobrevis albus</name>
    <dbReference type="NCBI Taxonomy" id="2793297"/>
    <lineage>
        <taxon>Bacteria</taxon>
        <taxon>Pseudomonadati</taxon>
        <taxon>Pseudomonadota</taxon>
        <taxon>Alphaproteobacteria</taxon>
        <taxon>Hyphomicrobiales</taxon>
        <taxon>Pleomorphomonadaceae</taxon>
        <taxon>Methylobrevis</taxon>
    </lineage>
</organism>
<reference evidence="2" key="1">
    <citation type="submission" date="2020-12" db="EMBL/GenBank/DDBJ databases">
        <title>Methylobrevis albus sp. nov., isolated from fresh water lack sediment.</title>
        <authorList>
            <person name="Zou Q."/>
        </authorList>
    </citation>
    <scope>NUCLEOTIDE SEQUENCE</scope>
    <source>
        <strain evidence="2">L22</strain>
    </source>
</reference>
<accession>A0A931I279</accession>
<dbReference type="EMBL" id="JADZLT010000052">
    <property type="protein sequence ID" value="MBH0238907.1"/>
    <property type="molecule type" value="Genomic_DNA"/>
</dbReference>
<gene>
    <name evidence="2" type="ORF">I5731_13825</name>
</gene>
<feature type="compositionally biased region" description="Polar residues" evidence="1">
    <location>
        <begin position="72"/>
        <end position="89"/>
    </location>
</feature>
<name>A0A931I279_9HYPH</name>
<keyword evidence="3" id="KW-1185">Reference proteome</keyword>
<feature type="region of interest" description="Disordered" evidence="1">
    <location>
        <begin position="65"/>
        <end position="89"/>
    </location>
</feature>
<sequence>MASSAQIPTTETPADLIARLQGLIHECLRDEVPDGPFAIVDLPDIRNPGDSAIWLSPMAYLARHHGRRPASSRKTGSQRPPSDRNISWT</sequence>
<comment type="caution">
    <text evidence="2">The sequence shown here is derived from an EMBL/GenBank/DDBJ whole genome shotgun (WGS) entry which is preliminary data.</text>
</comment>
<dbReference type="Proteomes" id="UP000631694">
    <property type="component" value="Unassembled WGS sequence"/>
</dbReference>
<dbReference type="RefSeq" id="WP_197311995.1">
    <property type="nucleotide sequence ID" value="NZ_JADZLT010000052.1"/>
</dbReference>
<evidence type="ECO:0000256" key="1">
    <source>
        <dbReference type="SAM" id="MobiDB-lite"/>
    </source>
</evidence>
<evidence type="ECO:0000313" key="3">
    <source>
        <dbReference type="Proteomes" id="UP000631694"/>
    </source>
</evidence>
<evidence type="ECO:0000313" key="2">
    <source>
        <dbReference type="EMBL" id="MBH0238907.1"/>
    </source>
</evidence>
<protein>
    <submittedName>
        <fullName evidence="2">Uncharacterized protein</fullName>
    </submittedName>
</protein>
<proteinExistence type="predicted"/>